<evidence type="ECO:0000313" key="1">
    <source>
        <dbReference type="EMBL" id="TWP26868.1"/>
    </source>
</evidence>
<accession>A0A563D994</accession>
<evidence type="ECO:0008006" key="3">
    <source>
        <dbReference type="Google" id="ProtNLM"/>
    </source>
</evidence>
<reference evidence="1 2" key="1">
    <citation type="submission" date="2019-02" db="EMBL/GenBank/DDBJ databases">
        <title>Apibacter muscae sp. nov.: a novel member of the house fly microbiota.</title>
        <authorList>
            <person name="Park R."/>
        </authorList>
    </citation>
    <scope>NUCLEOTIDE SEQUENCE [LARGE SCALE GENOMIC DNA]</scope>
    <source>
        <strain evidence="1 2">AL1</strain>
    </source>
</reference>
<gene>
    <name evidence="1" type="ORF">ETU09_09955</name>
</gene>
<keyword evidence="2" id="KW-1185">Reference proteome</keyword>
<dbReference type="PROSITE" id="PS51257">
    <property type="entry name" value="PROKAR_LIPOPROTEIN"/>
    <property type="match status" value="1"/>
</dbReference>
<dbReference type="EMBL" id="SELH01000025">
    <property type="protein sequence ID" value="TWP26868.1"/>
    <property type="molecule type" value="Genomic_DNA"/>
</dbReference>
<name>A0A563D994_9FLAO</name>
<organism evidence="1 2">
    <name type="scientific">Apibacter muscae</name>
    <dbReference type="NCBI Taxonomy" id="2509004"/>
    <lineage>
        <taxon>Bacteria</taxon>
        <taxon>Pseudomonadati</taxon>
        <taxon>Bacteroidota</taxon>
        <taxon>Flavobacteriia</taxon>
        <taxon>Flavobacteriales</taxon>
        <taxon>Weeksellaceae</taxon>
        <taxon>Apibacter</taxon>
    </lineage>
</organism>
<evidence type="ECO:0000313" key="2">
    <source>
        <dbReference type="Proteomes" id="UP000319499"/>
    </source>
</evidence>
<proteinExistence type="predicted"/>
<dbReference type="RefSeq" id="WP_146293431.1">
    <property type="nucleotide sequence ID" value="NZ_SELH01000025.1"/>
</dbReference>
<protein>
    <recommendedName>
        <fullName evidence="3">Lipoprotein</fullName>
    </recommendedName>
</protein>
<comment type="caution">
    <text evidence="1">The sequence shown here is derived from an EMBL/GenBank/DDBJ whole genome shotgun (WGS) entry which is preliminary data.</text>
</comment>
<sequence>MSKIKIITLILGLLLTTLTLAQSCNFNKLVDDLSKSSAEFNKIIDKEEGFSAWLILAKEAPSLRTQIEELNLVSKHLAEIKKAGGYKIWKAKLAQSTTTDKLPEFIEKIVGNLKADEATQALLRKDLNTRPELLTLFEKADNVKKIELAEAWKVVNSYPGLRVSEAILEDTRKLLTHTKLAESGLNKELLEQLVKGNRGAGATELQSLIQGYDNLITNGVKFENIDRLISDLNKGGNFAEGAQWVQRYMVKNTQEFAGKTVAFEQTLSVSGNLRRRIDLITQIDGELKSTYYEFKSVQKVPPANFAEQFIKDLNLDGVSELNQLRWIFDGKKVSSLEKKAFLDELLKRQDFLENKKILGIFSNYYKTKNISPNKLKKLLENNDNWFNEIFKIN</sequence>
<dbReference type="Proteomes" id="UP000319499">
    <property type="component" value="Unassembled WGS sequence"/>
</dbReference>
<dbReference type="OrthoDB" id="1375493at2"/>
<dbReference type="AlphaFoldDB" id="A0A563D994"/>